<dbReference type="FunFam" id="3.40.800.20:FF:000001">
    <property type="entry name" value="Histone deacetylase"/>
    <property type="match status" value="1"/>
</dbReference>
<keyword evidence="4" id="KW-0378">Hydrolase</keyword>
<dbReference type="PANTHER" id="PTHR10625">
    <property type="entry name" value="HISTONE DEACETYLASE HDAC1-RELATED"/>
    <property type="match status" value="1"/>
</dbReference>
<dbReference type="EC" id="3.5.1.98" evidence="2"/>
<evidence type="ECO:0000256" key="6">
    <source>
        <dbReference type="ARBA" id="ARBA00023015"/>
    </source>
</evidence>
<protein>
    <recommendedName>
        <fullName evidence="2">histone deacetylase</fullName>
        <ecNumber evidence="2">3.5.1.98</ecNumber>
    </recommendedName>
</protein>
<evidence type="ECO:0000259" key="11">
    <source>
        <dbReference type="Pfam" id="PF00850"/>
    </source>
</evidence>
<evidence type="ECO:0000256" key="8">
    <source>
        <dbReference type="ARBA" id="ARBA00023242"/>
    </source>
</evidence>
<dbReference type="InterPro" id="IPR003084">
    <property type="entry name" value="HDAC_I/II"/>
</dbReference>
<evidence type="ECO:0000256" key="10">
    <source>
        <dbReference type="SAM" id="MobiDB-lite"/>
    </source>
</evidence>
<keyword evidence="7" id="KW-0804">Transcription</keyword>
<dbReference type="InterPro" id="IPR000286">
    <property type="entry name" value="HDACs"/>
</dbReference>
<dbReference type="GO" id="GO:0070210">
    <property type="term" value="C:Rpd3L-Expanded complex"/>
    <property type="evidence" value="ECO:0007669"/>
    <property type="project" value="TreeGrafter"/>
</dbReference>
<accession>A0A316VV30</accession>
<dbReference type="Gene3D" id="3.40.800.20">
    <property type="entry name" value="Histone deacetylase domain"/>
    <property type="match status" value="1"/>
</dbReference>
<dbReference type="GO" id="GO:0032221">
    <property type="term" value="C:Rpd3S complex"/>
    <property type="evidence" value="ECO:0007669"/>
    <property type="project" value="UniProtKB-ARBA"/>
</dbReference>
<evidence type="ECO:0000313" key="12">
    <source>
        <dbReference type="EMBL" id="PWN41476.1"/>
    </source>
</evidence>
<keyword evidence="3" id="KW-0678">Repressor</keyword>
<dbReference type="FunCoup" id="A0A316VV30">
    <property type="interactions" value="586"/>
</dbReference>
<dbReference type="InterPro" id="IPR023696">
    <property type="entry name" value="Ureohydrolase_dom_sf"/>
</dbReference>
<feature type="compositionally biased region" description="Acidic residues" evidence="10">
    <location>
        <begin position="400"/>
        <end position="409"/>
    </location>
</feature>
<dbReference type="OrthoDB" id="1918432at2759"/>
<dbReference type="STRING" id="1522189.A0A316VV30"/>
<dbReference type="RefSeq" id="XP_025368636.1">
    <property type="nucleotide sequence ID" value="XM_025514237.1"/>
</dbReference>
<dbReference type="GO" id="GO:0031507">
    <property type="term" value="P:heterochromatin formation"/>
    <property type="evidence" value="ECO:0007669"/>
    <property type="project" value="TreeGrafter"/>
</dbReference>
<evidence type="ECO:0000256" key="1">
    <source>
        <dbReference type="ARBA" id="ARBA00004123"/>
    </source>
</evidence>
<dbReference type="PRINTS" id="PR01271">
    <property type="entry name" value="HISDACETLASE"/>
</dbReference>
<keyword evidence="5" id="KW-0156">Chromatin regulator</keyword>
<comment type="similarity">
    <text evidence="9">Belongs to the histone deacetylase family. HD Type 1 subfamily.</text>
</comment>
<dbReference type="InterPro" id="IPR037138">
    <property type="entry name" value="His_deacetylse_dom_sf"/>
</dbReference>
<keyword evidence="6" id="KW-0805">Transcription regulation</keyword>
<reference evidence="12 13" key="1">
    <citation type="journal article" date="2018" name="Mol. Biol. Evol.">
        <title>Broad Genomic Sampling Reveals a Smut Pathogenic Ancestry of the Fungal Clade Ustilaginomycotina.</title>
        <authorList>
            <person name="Kijpornyongpan T."/>
            <person name="Mondo S.J."/>
            <person name="Barry K."/>
            <person name="Sandor L."/>
            <person name="Lee J."/>
            <person name="Lipzen A."/>
            <person name="Pangilinan J."/>
            <person name="LaButti K."/>
            <person name="Hainaut M."/>
            <person name="Henrissat B."/>
            <person name="Grigoriev I.V."/>
            <person name="Spatafora J.W."/>
            <person name="Aime M.C."/>
        </authorList>
    </citation>
    <scope>NUCLEOTIDE SEQUENCE [LARGE SCALE GENOMIC DNA]</scope>
    <source>
        <strain evidence="12 13">MCA 4658</strain>
    </source>
</reference>
<dbReference type="PANTHER" id="PTHR10625:SF2">
    <property type="entry name" value="HISTONE DEACETYLASE"/>
    <property type="match status" value="1"/>
</dbReference>
<evidence type="ECO:0000256" key="3">
    <source>
        <dbReference type="ARBA" id="ARBA00022491"/>
    </source>
</evidence>
<evidence type="ECO:0000256" key="7">
    <source>
        <dbReference type="ARBA" id="ARBA00023163"/>
    </source>
</evidence>
<dbReference type="Proteomes" id="UP000245783">
    <property type="component" value="Unassembled WGS sequence"/>
</dbReference>
<dbReference type="SUPFAM" id="SSF52768">
    <property type="entry name" value="Arginase/deacetylase"/>
    <property type="match status" value="1"/>
</dbReference>
<proteinExistence type="inferred from homology"/>
<dbReference type="Pfam" id="PF00850">
    <property type="entry name" value="Hist_deacetyl"/>
    <property type="match status" value="1"/>
</dbReference>
<dbReference type="EMBL" id="KZ819392">
    <property type="protein sequence ID" value="PWN41476.1"/>
    <property type="molecule type" value="Genomic_DNA"/>
</dbReference>
<dbReference type="InParanoid" id="A0A316VV30"/>
<organism evidence="12 13">
    <name type="scientific">Ceraceosorus guamensis</name>
    <dbReference type="NCBI Taxonomy" id="1522189"/>
    <lineage>
        <taxon>Eukaryota</taxon>
        <taxon>Fungi</taxon>
        <taxon>Dikarya</taxon>
        <taxon>Basidiomycota</taxon>
        <taxon>Ustilaginomycotina</taxon>
        <taxon>Exobasidiomycetes</taxon>
        <taxon>Ceraceosorales</taxon>
        <taxon>Ceraceosoraceae</taxon>
        <taxon>Ceraceosorus</taxon>
    </lineage>
</organism>
<evidence type="ECO:0000256" key="9">
    <source>
        <dbReference type="ARBA" id="ARBA00061569"/>
    </source>
</evidence>
<evidence type="ECO:0000256" key="2">
    <source>
        <dbReference type="ARBA" id="ARBA00012111"/>
    </source>
</evidence>
<gene>
    <name evidence="12" type="ORF">IE81DRAFT_324467</name>
</gene>
<keyword evidence="8" id="KW-0539">Nucleus</keyword>
<feature type="region of interest" description="Disordered" evidence="10">
    <location>
        <begin position="629"/>
        <end position="648"/>
    </location>
</feature>
<feature type="region of interest" description="Disordered" evidence="10">
    <location>
        <begin position="383"/>
        <end position="409"/>
    </location>
</feature>
<dbReference type="GeneID" id="37036107"/>
<dbReference type="AlphaFoldDB" id="A0A316VV30"/>
<dbReference type="InterPro" id="IPR023801">
    <property type="entry name" value="His_deacetylse_dom"/>
</dbReference>
<keyword evidence="13" id="KW-1185">Reference proteome</keyword>
<feature type="region of interest" description="Disordered" evidence="10">
    <location>
        <begin position="534"/>
        <end position="581"/>
    </location>
</feature>
<feature type="compositionally biased region" description="Polar residues" evidence="10">
    <location>
        <begin position="471"/>
        <end position="492"/>
    </location>
</feature>
<feature type="region of interest" description="Disordered" evidence="10">
    <location>
        <begin position="423"/>
        <end position="493"/>
    </location>
</feature>
<sequence>MEPLPLPATSSRRRDRVTYIHDEDVGNYSYGYGHPMKPHRMRMTHNLVSNYGLHRYMHLVRPRRATREQMTAFHTDEYVDFLQRVTPETVAELTGDGTRFLIGEDCPAFGGLFEFCSISAGGSLSAAHAINDGTADVAINWAGGLHHAKKREASGFCYVNDIVLAILELLRTHLRVLYIDIDIHHGDGVEEAFYTTDRVMTVSFHKFGDFFPGTGDVRDIGIKKGKGYAVNVPLRDGVGDVEFGGIFRPVLQHIMDWYRPGAVVLQCGADSLAGDKLGCFNLSMRGHAECVRFMQSFGVPLICLGGGGYTVRNVARTWTYETGLMLGKELPEDLPFNEYIQYFGPEYKLDVPPTSMDNQNTREYLDGLVKKIVENLRCLNPAPSVGMHETPAHSINPADMDLEDDDESDLDQRITQRLRDAHVERFGDELSGDEGSSSDEGGRASEMGAEGHDVAGQVPFRAGYASKARSIDSTPNGSRRGSTMKRGNSNASLLGAGTHDLAARFGNPTYALEAAANGRRSSVQFSGLLGDPARDDVLGMGFGTQRQSRSGRKSGKRNFFSSRAKVEPKSSEGKASGSLAQDENARLEQGVQMMQGKSSSGVSRRKPAMPVLGIGRSAAVAVDNDASEVADTPLASPLPLHGAASIAA</sequence>
<name>A0A316VV30_9BASI</name>
<evidence type="ECO:0000256" key="5">
    <source>
        <dbReference type="ARBA" id="ARBA00022853"/>
    </source>
</evidence>
<evidence type="ECO:0000313" key="13">
    <source>
        <dbReference type="Proteomes" id="UP000245783"/>
    </source>
</evidence>
<evidence type="ECO:0000256" key="4">
    <source>
        <dbReference type="ARBA" id="ARBA00022801"/>
    </source>
</evidence>
<dbReference type="PRINTS" id="PR01270">
    <property type="entry name" value="HDASUPER"/>
</dbReference>
<comment type="subcellular location">
    <subcellularLocation>
        <location evidence="1">Nucleus</location>
    </subcellularLocation>
</comment>
<feature type="domain" description="Histone deacetylase" evidence="11">
    <location>
        <begin position="34"/>
        <end position="322"/>
    </location>
</feature>
<dbReference type="GO" id="GO:0141221">
    <property type="term" value="F:histone deacetylase activity, hydrolytic mechanism"/>
    <property type="evidence" value="ECO:0007669"/>
    <property type="project" value="UniProtKB-EC"/>
</dbReference>